<dbReference type="InterPro" id="IPR003594">
    <property type="entry name" value="HATPase_dom"/>
</dbReference>
<sequence>MALNDHHFGFEQRKQQLRLWLKQSIQLPLWLRSSAAQQGIFFVLVSILSLVLMASASLMYVDYELGKQNQEIVRESKELASGHEKKIDDDPIEDDEILAVLTTGFILSGVLVAIFTTAIVIALSRHSRRRISRIEQVLAAAAEGDLSVRTGVKRPNNDLARIAVSVDEMLSRLEGSVAAMSDISSNIAHELKTPITRLRHNLLALREDASHSQYNESQAFMAELDQALNDSQRLASIFDALLRISQIESGARRSRFSPVDVGQIVDTVAEIYSDVAEDAGMHLEVEKPAQALMIQGDRELLIQQVANLIENALRYCAPTDASSNTSNNVLSHAENRTHIRLSCGLNAVRHQVWLQVEDNGPGIADGEKARVFERLYRVDKSRTDGGLGLGLSLAKAVAGLHHGHIHLYDCDPGLGVRIEMPNRMH</sequence>
<gene>
    <name evidence="14" type="primary">sasA_4</name>
    <name evidence="14" type="ORF">VST7929_01446</name>
</gene>
<dbReference type="PANTHER" id="PTHR45436:SF8">
    <property type="entry name" value="HISTIDINE KINASE"/>
    <property type="match status" value="1"/>
</dbReference>
<evidence type="ECO:0000259" key="12">
    <source>
        <dbReference type="PROSITE" id="PS50109"/>
    </source>
</evidence>
<dbReference type="InterPro" id="IPR036890">
    <property type="entry name" value="HATPase_C_sf"/>
</dbReference>
<keyword evidence="15" id="KW-1185">Reference proteome</keyword>
<dbReference type="CDD" id="cd00082">
    <property type="entry name" value="HisKA"/>
    <property type="match status" value="1"/>
</dbReference>
<evidence type="ECO:0000259" key="13">
    <source>
        <dbReference type="PROSITE" id="PS50885"/>
    </source>
</evidence>
<dbReference type="Pfam" id="PF00512">
    <property type="entry name" value="HisKA"/>
    <property type="match status" value="1"/>
</dbReference>
<keyword evidence="7" id="KW-0418">Kinase</keyword>
<comment type="catalytic activity">
    <reaction evidence="1">
        <text>ATP + protein L-histidine = ADP + protein N-phospho-L-histidine.</text>
        <dbReference type="EC" id="2.7.13.3"/>
    </reaction>
</comment>
<evidence type="ECO:0000313" key="14">
    <source>
        <dbReference type="EMBL" id="CAH0533576.1"/>
    </source>
</evidence>
<keyword evidence="10 11" id="KW-0472">Membrane</keyword>
<dbReference type="SUPFAM" id="SSF55874">
    <property type="entry name" value="ATPase domain of HSP90 chaperone/DNA topoisomerase II/histidine kinase"/>
    <property type="match status" value="1"/>
</dbReference>
<dbReference type="Pfam" id="PF02518">
    <property type="entry name" value="HATPase_c"/>
    <property type="match status" value="1"/>
</dbReference>
<comment type="subcellular location">
    <subcellularLocation>
        <location evidence="2">Membrane</location>
    </subcellularLocation>
</comment>
<evidence type="ECO:0000256" key="2">
    <source>
        <dbReference type="ARBA" id="ARBA00004370"/>
    </source>
</evidence>
<dbReference type="Gene3D" id="3.30.565.10">
    <property type="entry name" value="Histidine kinase-like ATPase, C-terminal domain"/>
    <property type="match status" value="1"/>
</dbReference>
<dbReference type="InterPro" id="IPR050428">
    <property type="entry name" value="TCS_sensor_his_kinase"/>
</dbReference>
<evidence type="ECO:0000256" key="8">
    <source>
        <dbReference type="ARBA" id="ARBA00022989"/>
    </source>
</evidence>
<dbReference type="InterPro" id="IPR004358">
    <property type="entry name" value="Sig_transdc_His_kin-like_C"/>
</dbReference>
<name>A0ABN8DUB7_9VIBR</name>
<feature type="domain" description="Histidine kinase" evidence="12">
    <location>
        <begin position="186"/>
        <end position="424"/>
    </location>
</feature>
<evidence type="ECO:0000256" key="1">
    <source>
        <dbReference type="ARBA" id="ARBA00000085"/>
    </source>
</evidence>
<dbReference type="SUPFAM" id="SSF47384">
    <property type="entry name" value="Homodimeric domain of signal transducing histidine kinase"/>
    <property type="match status" value="1"/>
</dbReference>
<dbReference type="InterPro" id="IPR003661">
    <property type="entry name" value="HisK_dim/P_dom"/>
</dbReference>
<evidence type="ECO:0000256" key="3">
    <source>
        <dbReference type="ARBA" id="ARBA00012438"/>
    </source>
</evidence>
<feature type="transmembrane region" description="Helical" evidence="11">
    <location>
        <begin position="97"/>
        <end position="123"/>
    </location>
</feature>
<evidence type="ECO:0000256" key="9">
    <source>
        <dbReference type="ARBA" id="ARBA00023012"/>
    </source>
</evidence>
<keyword evidence="5 14" id="KW-0808">Transferase</keyword>
<dbReference type="InterPro" id="IPR005467">
    <property type="entry name" value="His_kinase_dom"/>
</dbReference>
<feature type="transmembrane region" description="Helical" evidence="11">
    <location>
        <begin position="40"/>
        <end position="61"/>
    </location>
</feature>
<evidence type="ECO:0000256" key="11">
    <source>
        <dbReference type="SAM" id="Phobius"/>
    </source>
</evidence>
<keyword evidence="8 11" id="KW-1133">Transmembrane helix</keyword>
<dbReference type="Gene3D" id="1.10.287.130">
    <property type="match status" value="1"/>
</dbReference>
<dbReference type="SMART" id="SM00387">
    <property type="entry name" value="HATPase_c"/>
    <property type="match status" value="1"/>
</dbReference>
<protein>
    <recommendedName>
        <fullName evidence="3">histidine kinase</fullName>
        <ecNumber evidence="3">2.7.13.3</ecNumber>
    </recommendedName>
</protein>
<keyword evidence="6 11" id="KW-0812">Transmembrane</keyword>
<dbReference type="PRINTS" id="PR00344">
    <property type="entry name" value="BCTRLSENSOR"/>
</dbReference>
<organism evidence="14 15">
    <name type="scientific">Vibrio stylophorae</name>
    <dbReference type="NCBI Taxonomy" id="659351"/>
    <lineage>
        <taxon>Bacteria</taxon>
        <taxon>Pseudomonadati</taxon>
        <taxon>Pseudomonadota</taxon>
        <taxon>Gammaproteobacteria</taxon>
        <taxon>Vibrionales</taxon>
        <taxon>Vibrionaceae</taxon>
        <taxon>Vibrio</taxon>
    </lineage>
</organism>
<evidence type="ECO:0000256" key="5">
    <source>
        <dbReference type="ARBA" id="ARBA00022679"/>
    </source>
</evidence>
<dbReference type="RefSeq" id="WP_237466013.1">
    <property type="nucleotide sequence ID" value="NZ_CAKLDI010000001.1"/>
</dbReference>
<dbReference type="GO" id="GO:0016740">
    <property type="term" value="F:transferase activity"/>
    <property type="evidence" value="ECO:0007669"/>
    <property type="project" value="UniProtKB-KW"/>
</dbReference>
<keyword evidence="4" id="KW-0597">Phosphoprotein</keyword>
<keyword evidence="9" id="KW-0902">Two-component regulatory system</keyword>
<dbReference type="SMART" id="SM00388">
    <property type="entry name" value="HisKA"/>
    <property type="match status" value="1"/>
</dbReference>
<dbReference type="Proteomes" id="UP000838672">
    <property type="component" value="Unassembled WGS sequence"/>
</dbReference>
<dbReference type="InterPro" id="IPR003660">
    <property type="entry name" value="HAMP_dom"/>
</dbReference>
<dbReference type="Gene3D" id="6.10.340.10">
    <property type="match status" value="1"/>
</dbReference>
<dbReference type="SMART" id="SM00304">
    <property type="entry name" value="HAMP"/>
    <property type="match status" value="1"/>
</dbReference>
<reference evidence="14" key="1">
    <citation type="submission" date="2021-11" db="EMBL/GenBank/DDBJ databases">
        <authorList>
            <person name="Rodrigo-Torres L."/>
            <person name="Arahal R. D."/>
            <person name="Lucena T."/>
        </authorList>
    </citation>
    <scope>NUCLEOTIDE SEQUENCE</scope>
    <source>
        <strain evidence="14">CECT 7929</strain>
    </source>
</reference>
<dbReference type="PROSITE" id="PS50109">
    <property type="entry name" value="HIS_KIN"/>
    <property type="match status" value="1"/>
</dbReference>
<proteinExistence type="predicted"/>
<dbReference type="EC" id="2.7.13.3" evidence="3"/>
<evidence type="ECO:0000256" key="6">
    <source>
        <dbReference type="ARBA" id="ARBA00022692"/>
    </source>
</evidence>
<evidence type="ECO:0000256" key="7">
    <source>
        <dbReference type="ARBA" id="ARBA00022777"/>
    </source>
</evidence>
<accession>A0ABN8DUB7</accession>
<dbReference type="PROSITE" id="PS50885">
    <property type="entry name" value="HAMP"/>
    <property type="match status" value="1"/>
</dbReference>
<evidence type="ECO:0000313" key="15">
    <source>
        <dbReference type="Proteomes" id="UP000838672"/>
    </source>
</evidence>
<evidence type="ECO:0000256" key="10">
    <source>
        <dbReference type="ARBA" id="ARBA00023136"/>
    </source>
</evidence>
<dbReference type="PANTHER" id="PTHR45436">
    <property type="entry name" value="SENSOR HISTIDINE KINASE YKOH"/>
    <property type="match status" value="1"/>
</dbReference>
<comment type="caution">
    <text evidence="14">The sequence shown here is derived from an EMBL/GenBank/DDBJ whole genome shotgun (WGS) entry which is preliminary data.</text>
</comment>
<evidence type="ECO:0000256" key="4">
    <source>
        <dbReference type="ARBA" id="ARBA00022553"/>
    </source>
</evidence>
<feature type="domain" description="HAMP" evidence="13">
    <location>
        <begin position="125"/>
        <end position="178"/>
    </location>
</feature>
<dbReference type="InterPro" id="IPR036097">
    <property type="entry name" value="HisK_dim/P_sf"/>
</dbReference>
<dbReference type="EMBL" id="CAKLDI010000001">
    <property type="protein sequence ID" value="CAH0533576.1"/>
    <property type="molecule type" value="Genomic_DNA"/>
</dbReference>